<dbReference type="Gene3D" id="2.20.110.10">
    <property type="entry name" value="Histone H3 K4-specific methyltransferase SET7/9 N-terminal domain"/>
    <property type="match status" value="3"/>
</dbReference>
<dbReference type="InterPro" id="IPR003409">
    <property type="entry name" value="MORN"/>
</dbReference>
<name>A0A2T7NH13_POMCA</name>
<organism evidence="3 4">
    <name type="scientific">Pomacea canaliculata</name>
    <name type="common">Golden apple snail</name>
    <dbReference type="NCBI Taxonomy" id="400727"/>
    <lineage>
        <taxon>Eukaryota</taxon>
        <taxon>Metazoa</taxon>
        <taxon>Spiralia</taxon>
        <taxon>Lophotrochozoa</taxon>
        <taxon>Mollusca</taxon>
        <taxon>Gastropoda</taxon>
        <taxon>Caenogastropoda</taxon>
        <taxon>Architaenioglossa</taxon>
        <taxon>Ampullarioidea</taxon>
        <taxon>Ampullariidae</taxon>
        <taxon>Pomacea</taxon>
    </lineage>
</organism>
<dbReference type="GO" id="GO:0005829">
    <property type="term" value="C:cytosol"/>
    <property type="evidence" value="ECO:0007669"/>
    <property type="project" value="TreeGrafter"/>
</dbReference>
<protein>
    <recommendedName>
        <fullName evidence="5">MORN repeat-containing protein 1</fullName>
    </recommendedName>
</protein>
<feature type="compositionally biased region" description="Basic and acidic residues" evidence="2">
    <location>
        <begin position="413"/>
        <end position="462"/>
    </location>
</feature>
<dbReference type="Proteomes" id="UP000245119">
    <property type="component" value="Linkage Group LG12"/>
</dbReference>
<dbReference type="SMART" id="SM00698">
    <property type="entry name" value="MORN"/>
    <property type="match status" value="8"/>
</dbReference>
<dbReference type="SUPFAM" id="SSF82185">
    <property type="entry name" value="Histone H3 K4-specific methyltransferase SET7/9 N-terminal domain"/>
    <property type="match status" value="2"/>
</dbReference>
<accession>A0A2T7NH13</accession>
<feature type="compositionally biased region" description="Acidic residues" evidence="2">
    <location>
        <begin position="314"/>
        <end position="331"/>
    </location>
</feature>
<dbReference type="PANTHER" id="PTHR43215">
    <property type="entry name" value="RADIAL SPOKE HEAD 1 HOMOLOG"/>
    <property type="match status" value="1"/>
</dbReference>
<dbReference type="EMBL" id="PZQS01000012">
    <property type="protein sequence ID" value="PVD20460.1"/>
    <property type="molecule type" value="Genomic_DNA"/>
</dbReference>
<feature type="region of interest" description="Disordered" evidence="2">
    <location>
        <begin position="299"/>
        <end position="360"/>
    </location>
</feature>
<evidence type="ECO:0000313" key="3">
    <source>
        <dbReference type="EMBL" id="PVD20460.1"/>
    </source>
</evidence>
<dbReference type="AlphaFoldDB" id="A0A2T7NH13"/>
<gene>
    <name evidence="3" type="ORF">C0Q70_18616</name>
</gene>
<dbReference type="Pfam" id="PF02493">
    <property type="entry name" value="MORN"/>
    <property type="match status" value="9"/>
</dbReference>
<proteinExistence type="predicted"/>
<evidence type="ECO:0000256" key="2">
    <source>
        <dbReference type="SAM" id="MobiDB-lite"/>
    </source>
</evidence>
<feature type="region of interest" description="Disordered" evidence="2">
    <location>
        <begin position="375"/>
        <end position="487"/>
    </location>
</feature>
<keyword evidence="4" id="KW-1185">Reference proteome</keyword>
<keyword evidence="1" id="KW-0677">Repeat</keyword>
<feature type="compositionally biased region" description="Basic and acidic residues" evidence="2">
    <location>
        <begin position="302"/>
        <end position="313"/>
    </location>
</feature>
<dbReference type="PANTHER" id="PTHR43215:SF14">
    <property type="entry name" value="RADIAL SPOKE HEAD 1 HOMOLOG"/>
    <property type="match status" value="1"/>
</dbReference>
<feature type="compositionally biased region" description="Basic and acidic residues" evidence="2">
    <location>
        <begin position="477"/>
        <end position="487"/>
    </location>
</feature>
<comment type="caution">
    <text evidence="3">The sequence shown here is derived from an EMBL/GenBank/DDBJ whole genome shotgun (WGS) entry which is preliminary data.</text>
</comment>
<reference evidence="3 4" key="1">
    <citation type="submission" date="2018-04" db="EMBL/GenBank/DDBJ databases">
        <title>The genome of golden apple snail Pomacea canaliculata provides insight into stress tolerance and invasive adaptation.</title>
        <authorList>
            <person name="Liu C."/>
            <person name="Liu B."/>
            <person name="Ren Y."/>
            <person name="Zhang Y."/>
            <person name="Wang H."/>
            <person name="Li S."/>
            <person name="Jiang F."/>
            <person name="Yin L."/>
            <person name="Zhang G."/>
            <person name="Qian W."/>
            <person name="Fan W."/>
        </authorList>
    </citation>
    <scope>NUCLEOTIDE SEQUENCE [LARGE SCALE GENOMIC DNA]</scope>
    <source>
        <strain evidence="3">SZHN2017</strain>
        <tissue evidence="3">Muscle</tissue>
    </source>
</reference>
<dbReference type="OrthoDB" id="423343at2759"/>
<evidence type="ECO:0008006" key="5">
    <source>
        <dbReference type="Google" id="ProtNLM"/>
    </source>
</evidence>
<feature type="compositionally biased region" description="Basic and acidic residues" evidence="2">
    <location>
        <begin position="332"/>
        <end position="342"/>
    </location>
</feature>
<evidence type="ECO:0000313" key="4">
    <source>
        <dbReference type="Proteomes" id="UP000245119"/>
    </source>
</evidence>
<dbReference type="STRING" id="400727.A0A2T7NH13"/>
<evidence type="ECO:0000256" key="1">
    <source>
        <dbReference type="ARBA" id="ARBA00022737"/>
    </source>
</evidence>
<sequence length="516" mass="59001">MATDEERRESYVGEKRMFLRDGYGVYVYENQFFRYEGEWQKGKKHGHGKLIMKDGTYYEGQFVNGEISGHGFKFFASSKCKYTGEFLNGELNGHGIMHYSDNTIYEGQWQKNKKQGFGILRTSPKAVYKGHFQNHLRNGEGSQTYDNGDQYQGYWVRDKRHGHGELLCNDGTLYVGQFADDKFHGEGRMQHISGMSYMGQWHYGFPSHLATRLVLIADESPLMIEKDQTFNIRVQCQDDDGNVIVEDEGREIQVSAGFKYYPPKEGAVLFDMIEDVEEHPISTPFGYDVVSYPLTDQPIEDQQERKGDKAAKEEDGDDKEGEADEGDMDDPDKERRSEHKPSMESVDNIAGSSHSELFKAKIPQDSSSIVKESEIYSLPPPVATQRTVKGEVQWSSLRLGPPPPMYRPFIAMEEERKKNKKSLKEKPSETDADDGVEKNVESKELIKEVEISKPKTEKEGVSKGKVKDKKMCPNSPRSDKRKKDMCEVSERKIKIEESAVEIIEEQTIEIFCETLT</sequence>